<gene>
    <name evidence="2" type="ORF">CALMAC_LOCUS13882</name>
</gene>
<name>A0A653D4E1_CALMS</name>
<feature type="region of interest" description="Disordered" evidence="1">
    <location>
        <begin position="92"/>
        <end position="133"/>
    </location>
</feature>
<dbReference type="Proteomes" id="UP000410492">
    <property type="component" value="Unassembled WGS sequence"/>
</dbReference>
<organism evidence="2 3">
    <name type="scientific">Callosobruchus maculatus</name>
    <name type="common">Southern cowpea weevil</name>
    <name type="synonym">Pulse bruchid</name>
    <dbReference type="NCBI Taxonomy" id="64391"/>
    <lineage>
        <taxon>Eukaryota</taxon>
        <taxon>Metazoa</taxon>
        <taxon>Ecdysozoa</taxon>
        <taxon>Arthropoda</taxon>
        <taxon>Hexapoda</taxon>
        <taxon>Insecta</taxon>
        <taxon>Pterygota</taxon>
        <taxon>Neoptera</taxon>
        <taxon>Endopterygota</taxon>
        <taxon>Coleoptera</taxon>
        <taxon>Polyphaga</taxon>
        <taxon>Cucujiformia</taxon>
        <taxon>Chrysomeloidea</taxon>
        <taxon>Chrysomelidae</taxon>
        <taxon>Bruchinae</taxon>
        <taxon>Bruchini</taxon>
        <taxon>Callosobruchus</taxon>
    </lineage>
</organism>
<proteinExistence type="predicted"/>
<evidence type="ECO:0000313" key="2">
    <source>
        <dbReference type="EMBL" id="VEN54400.1"/>
    </source>
</evidence>
<evidence type="ECO:0000256" key="1">
    <source>
        <dbReference type="SAM" id="MobiDB-lite"/>
    </source>
</evidence>
<sequence length="133" mass="15555">MSRDMFNDSIDLTEKGLKELGNTLKEWNVGNMVEESVNLIESSVVDISSTQQNVFKVPEPIKRKPVVLRSGKHWRRSLSVFKNTSLISEDGLHDDCLSERETDRRRRDRGRGRERDTERETERKREAETGLFY</sequence>
<reference evidence="2 3" key="1">
    <citation type="submission" date="2019-01" db="EMBL/GenBank/DDBJ databases">
        <authorList>
            <person name="Sayadi A."/>
        </authorList>
    </citation>
    <scope>NUCLEOTIDE SEQUENCE [LARGE SCALE GENOMIC DNA]</scope>
</reference>
<keyword evidence="3" id="KW-1185">Reference proteome</keyword>
<protein>
    <submittedName>
        <fullName evidence="2">Uncharacterized protein</fullName>
    </submittedName>
</protein>
<dbReference type="AlphaFoldDB" id="A0A653D4E1"/>
<accession>A0A653D4E1</accession>
<dbReference type="EMBL" id="CAACVG010009866">
    <property type="protein sequence ID" value="VEN54400.1"/>
    <property type="molecule type" value="Genomic_DNA"/>
</dbReference>
<evidence type="ECO:0000313" key="3">
    <source>
        <dbReference type="Proteomes" id="UP000410492"/>
    </source>
</evidence>